<evidence type="ECO:0000313" key="2">
    <source>
        <dbReference type="Proteomes" id="UP001210528"/>
    </source>
</evidence>
<dbReference type="EMBL" id="JAQLUK010000002">
    <property type="protein sequence ID" value="MDB2291225.1"/>
    <property type="molecule type" value="Genomic_DNA"/>
</dbReference>
<evidence type="ECO:0008006" key="3">
    <source>
        <dbReference type="Google" id="ProtNLM"/>
    </source>
</evidence>
<proteinExistence type="predicted"/>
<keyword evidence="2" id="KW-1185">Reference proteome</keyword>
<reference evidence="1 2" key="1">
    <citation type="submission" date="2023-01" db="EMBL/GenBank/DDBJ databases">
        <title>Halorubrum ezzemoulense from Santa Pola, Spain.</title>
        <authorList>
            <person name="Feng Y."/>
            <person name="Louyakis A.S."/>
            <person name="Gogarten J.P."/>
        </authorList>
    </citation>
    <scope>NUCLEOTIDE SEQUENCE [LARGE SCALE GENOMIC DNA]</scope>
    <source>
        <strain evidence="1 2">AMM015</strain>
    </source>
</reference>
<gene>
    <name evidence="1" type="ORF">PM085_02830</name>
</gene>
<name>A0ABT4YZE7_HALEZ</name>
<comment type="caution">
    <text evidence="1">The sequence shown here is derived from an EMBL/GenBank/DDBJ whole genome shotgun (WGS) entry which is preliminary data.</text>
</comment>
<sequence>MPPEGYTTITISEEIAGKLAKIVVENDLDSVADAVDYAADVARDPETLSDAELARLLCRKLAD</sequence>
<dbReference type="RefSeq" id="WP_271941948.1">
    <property type="nucleotide sequence ID" value="NZ_JAQLUH010000001.1"/>
</dbReference>
<evidence type="ECO:0000313" key="1">
    <source>
        <dbReference type="EMBL" id="MDB2291225.1"/>
    </source>
</evidence>
<protein>
    <recommendedName>
        <fullName evidence="3">CopG family transcriptional regulator</fullName>
    </recommendedName>
</protein>
<accession>A0ABT4YZE7</accession>
<organism evidence="1 2">
    <name type="scientific">Halorubrum ezzemoulense</name>
    <name type="common">Halorubrum chaoviator</name>
    <dbReference type="NCBI Taxonomy" id="337243"/>
    <lineage>
        <taxon>Archaea</taxon>
        <taxon>Methanobacteriati</taxon>
        <taxon>Methanobacteriota</taxon>
        <taxon>Stenosarchaea group</taxon>
        <taxon>Halobacteria</taxon>
        <taxon>Halobacteriales</taxon>
        <taxon>Haloferacaceae</taxon>
        <taxon>Halorubrum</taxon>
    </lineage>
</organism>
<dbReference type="Proteomes" id="UP001210528">
    <property type="component" value="Unassembled WGS sequence"/>
</dbReference>